<comment type="caution">
    <text evidence="2">The sequence shown here is derived from an EMBL/GenBank/DDBJ whole genome shotgun (WGS) entry which is preliminary data.</text>
</comment>
<reference evidence="2" key="1">
    <citation type="submission" date="2021-06" db="EMBL/GenBank/DDBJ databases">
        <authorList>
            <person name="Kallberg Y."/>
            <person name="Tangrot J."/>
            <person name="Rosling A."/>
        </authorList>
    </citation>
    <scope>NUCLEOTIDE SEQUENCE</scope>
    <source>
        <strain evidence="2">FL130A</strain>
    </source>
</reference>
<dbReference type="Proteomes" id="UP000789508">
    <property type="component" value="Unassembled WGS sequence"/>
</dbReference>
<dbReference type="AlphaFoldDB" id="A0A9N9J0D8"/>
<gene>
    <name evidence="2" type="ORF">ALEPTO_LOCUS13636</name>
</gene>
<feature type="non-terminal residue" evidence="2">
    <location>
        <position position="1"/>
    </location>
</feature>
<feature type="non-terminal residue" evidence="2">
    <location>
        <position position="177"/>
    </location>
</feature>
<proteinExistence type="predicted"/>
<feature type="compositionally biased region" description="Basic and acidic residues" evidence="1">
    <location>
        <begin position="104"/>
        <end position="118"/>
    </location>
</feature>
<evidence type="ECO:0000313" key="2">
    <source>
        <dbReference type="EMBL" id="CAG8759905.1"/>
    </source>
</evidence>
<keyword evidence="3" id="KW-1185">Reference proteome</keyword>
<dbReference type="EMBL" id="CAJVPS010045703">
    <property type="protein sequence ID" value="CAG8759905.1"/>
    <property type="molecule type" value="Genomic_DNA"/>
</dbReference>
<evidence type="ECO:0000313" key="3">
    <source>
        <dbReference type="Proteomes" id="UP000789508"/>
    </source>
</evidence>
<feature type="compositionally biased region" description="Low complexity" evidence="1">
    <location>
        <begin position="67"/>
        <end position="82"/>
    </location>
</feature>
<organism evidence="2 3">
    <name type="scientific">Ambispora leptoticha</name>
    <dbReference type="NCBI Taxonomy" id="144679"/>
    <lineage>
        <taxon>Eukaryota</taxon>
        <taxon>Fungi</taxon>
        <taxon>Fungi incertae sedis</taxon>
        <taxon>Mucoromycota</taxon>
        <taxon>Glomeromycotina</taxon>
        <taxon>Glomeromycetes</taxon>
        <taxon>Archaeosporales</taxon>
        <taxon>Ambisporaceae</taxon>
        <taxon>Ambispora</taxon>
    </lineage>
</organism>
<feature type="region of interest" description="Disordered" evidence="1">
    <location>
        <begin position="52"/>
        <end position="118"/>
    </location>
</feature>
<name>A0A9N9J0D8_9GLOM</name>
<protein>
    <submittedName>
        <fullName evidence="2">687_t:CDS:1</fullName>
    </submittedName>
</protein>
<accession>A0A9N9J0D8</accession>
<sequence length="177" mass="19395">SSEGKEVPEMLRVAVSTKTSEKEKKQAEEEFKKISLSYETILSLINLRKLTQSKETATGSAIDFGEEGPSTSPTSEPPFSFGKGKGEEKVVETGNNGSAGGSGERAEETKEGDGDTDETIKNELINMNPQEQIKKLIDNLLTLKVEGNQVINEIEFFTRFKHLSKSKLNNKRAVIAA</sequence>
<evidence type="ECO:0000256" key="1">
    <source>
        <dbReference type="SAM" id="MobiDB-lite"/>
    </source>
</evidence>